<keyword evidence="4 9" id="KW-0812">Transmembrane</keyword>
<evidence type="ECO:0000256" key="7">
    <source>
        <dbReference type="ARBA" id="ARBA00022989"/>
    </source>
</evidence>
<dbReference type="EMBL" id="NQJD01000014">
    <property type="protein sequence ID" value="TAA74949.1"/>
    <property type="molecule type" value="Genomic_DNA"/>
</dbReference>
<evidence type="ECO:0000259" key="11">
    <source>
        <dbReference type="PROSITE" id="PS50929"/>
    </source>
</evidence>
<dbReference type="InterPro" id="IPR027417">
    <property type="entry name" value="P-loop_NTPase"/>
</dbReference>
<name>A0A521G1Q2_9BACT</name>
<feature type="transmembrane region" description="Helical" evidence="9">
    <location>
        <begin position="310"/>
        <end position="330"/>
    </location>
</feature>
<evidence type="ECO:0000256" key="1">
    <source>
        <dbReference type="ARBA" id="ARBA00004651"/>
    </source>
</evidence>
<dbReference type="PROSITE" id="PS00211">
    <property type="entry name" value="ABC_TRANSPORTER_1"/>
    <property type="match status" value="1"/>
</dbReference>
<dbReference type="CDD" id="cd18541">
    <property type="entry name" value="ABC_6TM_TmrB_like"/>
    <property type="match status" value="1"/>
</dbReference>
<evidence type="ECO:0000256" key="8">
    <source>
        <dbReference type="ARBA" id="ARBA00023136"/>
    </source>
</evidence>
<proteinExistence type="predicted"/>
<dbReference type="PANTHER" id="PTHR43394:SF1">
    <property type="entry name" value="ATP-BINDING CASSETTE SUB-FAMILY B MEMBER 10, MITOCHONDRIAL"/>
    <property type="match status" value="1"/>
</dbReference>
<evidence type="ECO:0000313" key="13">
    <source>
        <dbReference type="Proteomes" id="UP000316238"/>
    </source>
</evidence>
<dbReference type="InterPro" id="IPR036640">
    <property type="entry name" value="ABC1_TM_sf"/>
</dbReference>
<dbReference type="SUPFAM" id="SSF90123">
    <property type="entry name" value="ABC transporter transmembrane region"/>
    <property type="match status" value="1"/>
</dbReference>
<dbReference type="PANTHER" id="PTHR43394">
    <property type="entry name" value="ATP-DEPENDENT PERMEASE MDL1, MITOCHONDRIAL"/>
    <property type="match status" value="1"/>
</dbReference>
<dbReference type="InterPro" id="IPR003593">
    <property type="entry name" value="AAA+_ATPase"/>
</dbReference>
<feature type="domain" description="ABC transporter" evidence="10">
    <location>
        <begin position="371"/>
        <end position="605"/>
    </location>
</feature>
<dbReference type="Gene3D" id="3.40.50.300">
    <property type="entry name" value="P-loop containing nucleotide triphosphate hydrolases"/>
    <property type="match status" value="1"/>
</dbReference>
<feature type="transmembrane region" description="Helical" evidence="9">
    <location>
        <begin position="272"/>
        <end position="290"/>
    </location>
</feature>
<comment type="subcellular location">
    <subcellularLocation>
        <location evidence="1">Cell membrane</location>
        <topology evidence="1">Multi-pass membrane protein</topology>
    </subcellularLocation>
</comment>
<evidence type="ECO:0000256" key="6">
    <source>
        <dbReference type="ARBA" id="ARBA00022840"/>
    </source>
</evidence>
<feature type="transmembrane region" description="Helical" evidence="9">
    <location>
        <begin position="161"/>
        <end position="183"/>
    </location>
</feature>
<organism evidence="12 13">
    <name type="scientific">Candidatus Electronema aureum</name>
    <dbReference type="NCBI Taxonomy" id="2005002"/>
    <lineage>
        <taxon>Bacteria</taxon>
        <taxon>Pseudomonadati</taxon>
        <taxon>Thermodesulfobacteriota</taxon>
        <taxon>Desulfobulbia</taxon>
        <taxon>Desulfobulbales</taxon>
        <taxon>Desulfobulbaceae</taxon>
        <taxon>Candidatus Electronema</taxon>
    </lineage>
</organism>
<evidence type="ECO:0000256" key="9">
    <source>
        <dbReference type="SAM" id="Phobius"/>
    </source>
</evidence>
<dbReference type="InterPro" id="IPR039421">
    <property type="entry name" value="Type_1_exporter"/>
</dbReference>
<dbReference type="AlphaFoldDB" id="A0A521G1Q2"/>
<gene>
    <name evidence="12" type="ORF">CDV28_11434</name>
</gene>
<dbReference type="PROSITE" id="PS50929">
    <property type="entry name" value="ABC_TM1F"/>
    <property type="match status" value="1"/>
</dbReference>
<dbReference type="Gene3D" id="1.20.1560.10">
    <property type="entry name" value="ABC transporter type 1, transmembrane domain"/>
    <property type="match status" value="1"/>
</dbReference>
<dbReference type="InterPro" id="IPR011527">
    <property type="entry name" value="ABC1_TM_dom"/>
</dbReference>
<dbReference type="SMART" id="SM00382">
    <property type="entry name" value="AAA"/>
    <property type="match status" value="1"/>
</dbReference>
<dbReference type="GO" id="GO:0005524">
    <property type="term" value="F:ATP binding"/>
    <property type="evidence" value="ECO:0007669"/>
    <property type="project" value="UniProtKB-KW"/>
</dbReference>
<evidence type="ECO:0000256" key="2">
    <source>
        <dbReference type="ARBA" id="ARBA00022448"/>
    </source>
</evidence>
<dbReference type="GO" id="GO:0016887">
    <property type="term" value="F:ATP hydrolysis activity"/>
    <property type="evidence" value="ECO:0007669"/>
    <property type="project" value="InterPro"/>
</dbReference>
<comment type="caution">
    <text evidence="12">The sequence shown here is derived from an EMBL/GenBank/DDBJ whole genome shotgun (WGS) entry which is preliminary data.</text>
</comment>
<dbReference type="GO" id="GO:0005886">
    <property type="term" value="C:plasma membrane"/>
    <property type="evidence" value="ECO:0007669"/>
    <property type="project" value="UniProtKB-SubCell"/>
</dbReference>
<evidence type="ECO:0000256" key="4">
    <source>
        <dbReference type="ARBA" id="ARBA00022692"/>
    </source>
</evidence>
<dbReference type="Pfam" id="PF00005">
    <property type="entry name" value="ABC_tran"/>
    <property type="match status" value="1"/>
</dbReference>
<feature type="transmembrane region" description="Helical" evidence="9">
    <location>
        <begin position="48"/>
        <end position="65"/>
    </location>
</feature>
<feature type="domain" description="ABC transmembrane type-1" evidence="11">
    <location>
        <begin position="49"/>
        <end position="332"/>
    </location>
</feature>
<dbReference type="GO" id="GO:0015421">
    <property type="term" value="F:ABC-type oligopeptide transporter activity"/>
    <property type="evidence" value="ECO:0007669"/>
    <property type="project" value="TreeGrafter"/>
</dbReference>
<keyword evidence="6 12" id="KW-0067">ATP-binding</keyword>
<keyword evidence="8 9" id="KW-0472">Membrane</keyword>
<dbReference type="Proteomes" id="UP000316238">
    <property type="component" value="Unassembled WGS sequence"/>
</dbReference>
<dbReference type="InterPro" id="IPR017871">
    <property type="entry name" value="ABC_transporter-like_CS"/>
</dbReference>
<dbReference type="SUPFAM" id="SSF52540">
    <property type="entry name" value="P-loop containing nucleoside triphosphate hydrolases"/>
    <property type="match status" value="1"/>
</dbReference>
<keyword evidence="13" id="KW-1185">Reference proteome</keyword>
<evidence type="ECO:0000256" key="5">
    <source>
        <dbReference type="ARBA" id="ARBA00022741"/>
    </source>
</evidence>
<dbReference type="InterPro" id="IPR003439">
    <property type="entry name" value="ABC_transporter-like_ATP-bd"/>
</dbReference>
<accession>A0A521G1Q2</accession>
<feature type="transmembrane region" description="Helical" evidence="9">
    <location>
        <begin position="189"/>
        <end position="207"/>
    </location>
</feature>
<keyword evidence="7 9" id="KW-1133">Transmembrane helix</keyword>
<dbReference type="Pfam" id="PF00664">
    <property type="entry name" value="ABC_membrane"/>
    <property type="match status" value="1"/>
</dbReference>
<protein>
    <submittedName>
        <fullName evidence="12">ATP-binding cassette, subfamily B</fullName>
    </submittedName>
</protein>
<keyword evidence="3" id="KW-1003">Cell membrane</keyword>
<keyword evidence="2" id="KW-0813">Transport</keyword>
<evidence type="ECO:0000313" key="12">
    <source>
        <dbReference type="EMBL" id="TAA74949.1"/>
    </source>
</evidence>
<evidence type="ECO:0000256" key="3">
    <source>
        <dbReference type="ARBA" id="ARBA00022475"/>
    </source>
</evidence>
<keyword evidence="5" id="KW-0547">Nucleotide-binding</keyword>
<dbReference type="PROSITE" id="PS50893">
    <property type="entry name" value="ABC_TRANSPORTER_2"/>
    <property type="match status" value="1"/>
</dbReference>
<reference evidence="12" key="1">
    <citation type="submission" date="2017-07" db="EMBL/GenBank/DDBJ databases">
        <title>The cable genome - Insights into the physiology and evolution of filamentous bacteria capable of sulfide oxidation via long distance electron transfer.</title>
        <authorList>
            <person name="Thorup C."/>
            <person name="Bjerg J.T."/>
            <person name="Schreiber L."/>
            <person name="Nielsen L.P."/>
            <person name="Kjeldsen K.U."/>
            <person name="Boesen T."/>
            <person name="Boggild A."/>
            <person name="Meysman F."/>
            <person name="Geelhoed J."/>
            <person name="Schramm A."/>
        </authorList>
    </citation>
    <scope>NUCLEOTIDE SEQUENCE [LARGE SCALE GENOMIC DNA]</scope>
    <source>
        <strain evidence="12">GS</strain>
    </source>
</reference>
<dbReference type="FunFam" id="3.40.50.300:FF:000221">
    <property type="entry name" value="Multidrug ABC transporter ATP-binding protein"/>
    <property type="match status" value="1"/>
</dbReference>
<evidence type="ECO:0000259" key="10">
    <source>
        <dbReference type="PROSITE" id="PS50893"/>
    </source>
</evidence>
<feature type="transmembrane region" description="Helical" evidence="9">
    <location>
        <begin position="85"/>
        <end position="107"/>
    </location>
</feature>
<sequence length="619" mass="68511">MALFSFFPVYPMDFRKPEPALQQAFHPLSVRVVLRLILPVFRRFRLRLLGGFAAMLASDLLYLTIPRYLKIGVDELAQSSATDRRLLFLSLCILLTAVLTGLLRYFWRTLLIGFSRYLETDLRDQLFAHVLRMDQTFLDRRPPGEIMAHATNDLTAVQMGFGMGLAAAADVAVMSSVAMLFMLHISPPLTLTAALPLPLLAICAWLLSRELHRRFSRVQEQFGLLTEFARNTLISIRLIKSCTREEQQIRDFEQLGKEYVAFNMKTAVMQGLLLPVSMLTGSIGTLLVLYSGGNMVISKVISLGEFVAFITYFAMLAMPLATVGWATGLIRRSLTSLGRIGHLLTAESTLTRSLHKEAQGSAVILQSLPHLSLRKLHFSYPGTVTPALSQIDLEIGPGLLGITGRTGSGKSTLCHLLLRQYPVADGTFLFAGHDVNQLDPALIRRHLGYVGRNTALFSGTVEENISLASPEASQEKIEQAAMMARIHAEIIAMSEGYQTRIGEKGLRLSGGQKQRIALARALLADRPILIIDDALSALDAETGQQVFAALRAQQQGKTLVLISHQVRLFAEADQVLILDQGRIVDHGSHEQLLARNVFYQETARRQQGKEAAGAQFRLL</sequence>